<dbReference type="PRINTS" id="PR00081">
    <property type="entry name" value="GDHRDH"/>
</dbReference>
<keyword evidence="10" id="KW-0275">Fatty acid biosynthesis</keyword>
<dbReference type="SMART" id="SM00822">
    <property type="entry name" value="PKS_KR"/>
    <property type="match status" value="1"/>
</dbReference>
<evidence type="ECO:0000256" key="9">
    <source>
        <dbReference type="PIRSR" id="PIRSR611284-2"/>
    </source>
</evidence>
<comment type="subunit">
    <text evidence="10">Homotetramer.</text>
</comment>
<evidence type="ECO:0000313" key="13">
    <source>
        <dbReference type="Proteomes" id="UP000034076"/>
    </source>
</evidence>
<evidence type="ECO:0000256" key="4">
    <source>
        <dbReference type="ARBA" id="ARBA00022857"/>
    </source>
</evidence>
<dbReference type="GO" id="GO:0006633">
    <property type="term" value="P:fatty acid biosynthetic process"/>
    <property type="evidence" value="ECO:0007669"/>
    <property type="project" value="UniProtKB-UniPathway"/>
</dbReference>
<dbReference type="NCBIfam" id="NF005559">
    <property type="entry name" value="PRK07231.1"/>
    <property type="match status" value="1"/>
</dbReference>
<dbReference type="NCBIfam" id="NF004198">
    <property type="entry name" value="PRK05653.1-3"/>
    <property type="match status" value="1"/>
</dbReference>
<keyword evidence="6" id="KW-0753">Steroid metabolism</keyword>
<feature type="binding site" evidence="9">
    <location>
        <position position="87"/>
    </location>
    <ligand>
        <name>NADP(+)</name>
        <dbReference type="ChEBI" id="CHEBI:58349"/>
    </ligand>
</feature>
<dbReference type="PRINTS" id="PR00080">
    <property type="entry name" value="SDRFAMILY"/>
</dbReference>
<feature type="domain" description="Ketoreductase" evidence="11">
    <location>
        <begin position="3"/>
        <end position="183"/>
    </location>
</feature>
<evidence type="ECO:0000313" key="12">
    <source>
        <dbReference type="EMBL" id="KKI50223.1"/>
    </source>
</evidence>
<dbReference type="STRING" id="270498.CHK_2286"/>
<evidence type="ECO:0000259" key="11">
    <source>
        <dbReference type="SMART" id="SM00822"/>
    </source>
</evidence>
<evidence type="ECO:0000256" key="2">
    <source>
        <dbReference type="ARBA" id="ARBA00006484"/>
    </source>
</evidence>
<keyword evidence="10" id="KW-0443">Lipid metabolism</keyword>
<dbReference type="InterPro" id="IPR057326">
    <property type="entry name" value="KR_dom"/>
</dbReference>
<evidence type="ECO:0000256" key="7">
    <source>
        <dbReference type="ARBA" id="ARBA00048508"/>
    </source>
</evidence>
<evidence type="ECO:0000256" key="5">
    <source>
        <dbReference type="ARBA" id="ARBA00023002"/>
    </source>
</evidence>
<dbReference type="GO" id="GO:0051287">
    <property type="term" value="F:NAD binding"/>
    <property type="evidence" value="ECO:0007669"/>
    <property type="project" value="UniProtKB-UniRule"/>
</dbReference>
<organism evidence="12 13">
    <name type="scientific">Christensenella hongkongensis</name>
    <dbReference type="NCBI Taxonomy" id="270498"/>
    <lineage>
        <taxon>Bacteria</taxon>
        <taxon>Bacillati</taxon>
        <taxon>Bacillota</taxon>
        <taxon>Clostridia</taxon>
        <taxon>Christensenellales</taxon>
        <taxon>Christensenellaceae</taxon>
        <taxon>Christensenella</taxon>
    </lineage>
</organism>
<comment type="catalytic activity">
    <reaction evidence="7 10">
        <text>a (3R)-hydroxyacyl-[ACP] + NADP(+) = a 3-oxoacyl-[ACP] + NADPH + H(+)</text>
        <dbReference type="Rhea" id="RHEA:17397"/>
        <dbReference type="Rhea" id="RHEA-COMP:9916"/>
        <dbReference type="Rhea" id="RHEA-COMP:9945"/>
        <dbReference type="ChEBI" id="CHEBI:15378"/>
        <dbReference type="ChEBI" id="CHEBI:57783"/>
        <dbReference type="ChEBI" id="CHEBI:58349"/>
        <dbReference type="ChEBI" id="CHEBI:78776"/>
        <dbReference type="ChEBI" id="CHEBI:78827"/>
        <dbReference type="EC" id="1.1.1.100"/>
    </reaction>
</comment>
<dbReference type="Gene3D" id="3.40.50.720">
    <property type="entry name" value="NAD(P)-binding Rossmann-like Domain"/>
    <property type="match status" value="1"/>
</dbReference>
<name>A0A0M2NDF8_9FIRM</name>
<comment type="caution">
    <text evidence="12">The sequence shown here is derived from an EMBL/GenBank/DDBJ whole genome shotgun (WGS) entry which is preliminary data.</text>
</comment>
<dbReference type="PATRIC" id="fig|270498.16.peg.2037"/>
<dbReference type="CDD" id="cd05333">
    <property type="entry name" value="BKR_SDR_c"/>
    <property type="match status" value="1"/>
</dbReference>
<dbReference type="Proteomes" id="UP000034076">
    <property type="component" value="Unassembled WGS sequence"/>
</dbReference>
<dbReference type="PROSITE" id="PS00061">
    <property type="entry name" value="ADH_SHORT"/>
    <property type="match status" value="1"/>
</dbReference>
<keyword evidence="5 10" id="KW-0560">Oxidoreductase</keyword>
<accession>A0A0M2NDF8</accession>
<dbReference type="NCBIfam" id="TIGR01830">
    <property type="entry name" value="3oxo_ACP_reduc"/>
    <property type="match status" value="1"/>
</dbReference>
<comment type="pathway">
    <text evidence="1 10">Lipid metabolism; fatty acid biosynthesis.</text>
</comment>
<evidence type="ECO:0000256" key="8">
    <source>
        <dbReference type="PIRSR" id="PIRSR611284-1"/>
    </source>
</evidence>
<dbReference type="NCBIfam" id="NF009464">
    <property type="entry name" value="PRK12824.1"/>
    <property type="match status" value="1"/>
</dbReference>
<dbReference type="InterPro" id="IPR011284">
    <property type="entry name" value="3oxo_ACP_reduc"/>
</dbReference>
<dbReference type="UniPathway" id="UPA00094"/>
<dbReference type="PANTHER" id="PTHR42879:SF2">
    <property type="entry name" value="3-OXOACYL-[ACYL-CARRIER-PROTEIN] REDUCTASE FABG"/>
    <property type="match status" value="1"/>
</dbReference>
<keyword evidence="10" id="KW-0444">Lipid biosynthesis</keyword>
<dbReference type="InterPro" id="IPR002347">
    <property type="entry name" value="SDR_fam"/>
</dbReference>
<comment type="similarity">
    <text evidence="2 10">Belongs to the short-chain dehydrogenases/reductases (SDR) family.</text>
</comment>
<comment type="function">
    <text evidence="10">Catalyzes the NADPH-dependent reduction of beta-ketoacyl-ACP substrates to beta-hydroxyacyl-ACP products, the first reductive step in the elongation cycle of fatty acid biosynthesis.</text>
</comment>
<evidence type="ECO:0000256" key="1">
    <source>
        <dbReference type="ARBA" id="ARBA00005194"/>
    </source>
</evidence>
<dbReference type="SUPFAM" id="SSF51735">
    <property type="entry name" value="NAD(P)-binding Rossmann-fold domains"/>
    <property type="match status" value="1"/>
</dbReference>
<feature type="active site" description="Proton acceptor" evidence="8">
    <location>
        <position position="152"/>
    </location>
</feature>
<dbReference type="InterPro" id="IPR050259">
    <property type="entry name" value="SDR"/>
</dbReference>
<dbReference type="EMBL" id="LAYJ01000112">
    <property type="protein sequence ID" value="KKI50223.1"/>
    <property type="molecule type" value="Genomic_DNA"/>
</dbReference>
<reference evidence="12 13" key="1">
    <citation type="submission" date="2015-04" db="EMBL/GenBank/DDBJ databases">
        <title>Draft genome sequence of bacteremic isolate Catabacter hongkongensis type strain HKU16T.</title>
        <authorList>
            <person name="Lau S.K."/>
            <person name="Teng J.L."/>
            <person name="Huang Y."/>
            <person name="Curreem S.O."/>
            <person name="Tsui S.K."/>
            <person name="Woo P.C."/>
        </authorList>
    </citation>
    <scope>NUCLEOTIDE SEQUENCE [LARGE SCALE GENOMIC DNA]</scope>
    <source>
        <strain evidence="12 13">HKU16</strain>
    </source>
</reference>
<evidence type="ECO:0000256" key="3">
    <source>
        <dbReference type="ARBA" id="ARBA00012948"/>
    </source>
</evidence>
<proteinExistence type="inferred from homology"/>
<dbReference type="OrthoDB" id="9803333at2"/>
<sequence length="244" mass="25911">MAKTALITGASRGIGRELALRLADEGNNIVVNYLFEDEDYAGAVAEIEKKGVKAIAIKADVSKFGEVEAMMKQTVETFGSIDILVNNAGITRDGLLARMKEEDFDAVINVNLKSVFNCCRHAVPYMMKQRSGCIINMASVVGLCGQGGQTNYSASKAGMIGFTKSLAKEIGSRNITVNAVAPGFVETPMTDAMPQKAREEILGSIPLRRGGSVDDIADAVAFLASEAASYITGHVLSVNGGMYM</sequence>
<feature type="binding site" evidence="9">
    <location>
        <begin position="152"/>
        <end position="156"/>
    </location>
    <ligand>
        <name>NADP(+)</name>
        <dbReference type="ChEBI" id="CHEBI:58349"/>
    </ligand>
</feature>
<dbReference type="AlphaFoldDB" id="A0A0M2NDF8"/>
<dbReference type="GO" id="GO:0004316">
    <property type="term" value="F:3-oxoacyl-[acyl-carrier-protein] reductase (NADPH) activity"/>
    <property type="evidence" value="ECO:0007669"/>
    <property type="project" value="UniProtKB-UniRule"/>
</dbReference>
<evidence type="ECO:0000256" key="6">
    <source>
        <dbReference type="ARBA" id="ARBA00023221"/>
    </source>
</evidence>
<dbReference type="PANTHER" id="PTHR42879">
    <property type="entry name" value="3-OXOACYL-(ACYL-CARRIER-PROTEIN) REDUCTASE"/>
    <property type="match status" value="1"/>
</dbReference>
<dbReference type="GO" id="GO:0008202">
    <property type="term" value="P:steroid metabolic process"/>
    <property type="evidence" value="ECO:0007669"/>
    <property type="project" value="UniProtKB-KW"/>
</dbReference>
<dbReference type="NCBIfam" id="NF009466">
    <property type="entry name" value="PRK12826.1-2"/>
    <property type="match status" value="1"/>
</dbReference>
<dbReference type="EC" id="1.1.1.100" evidence="3 10"/>
<protein>
    <recommendedName>
        <fullName evidence="3 10">3-oxoacyl-[acyl-carrier-protein] reductase</fullName>
        <ecNumber evidence="3 10">1.1.1.100</ecNumber>
    </recommendedName>
</protein>
<keyword evidence="10" id="KW-0276">Fatty acid metabolism</keyword>
<dbReference type="RefSeq" id="WP_046444095.1">
    <property type="nucleotide sequence ID" value="NZ_LAYJ01000112.1"/>
</dbReference>
<evidence type="ECO:0000256" key="10">
    <source>
        <dbReference type="RuleBase" id="RU366074"/>
    </source>
</evidence>
<dbReference type="Pfam" id="PF13561">
    <property type="entry name" value="adh_short_C2"/>
    <property type="match status" value="1"/>
</dbReference>
<dbReference type="InterPro" id="IPR036291">
    <property type="entry name" value="NAD(P)-bd_dom_sf"/>
</dbReference>
<dbReference type="FunFam" id="3.40.50.720:FF:000115">
    <property type="entry name" value="3-oxoacyl-[acyl-carrier-protein] reductase FabG"/>
    <property type="match status" value="1"/>
</dbReference>
<keyword evidence="13" id="KW-1185">Reference proteome</keyword>
<gene>
    <name evidence="12" type="ORF">CHK_2286</name>
</gene>
<dbReference type="InterPro" id="IPR020904">
    <property type="entry name" value="Sc_DH/Rdtase_CS"/>
</dbReference>
<keyword evidence="4 9" id="KW-0521">NADP</keyword>
<feature type="binding site" evidence="9">
    <location>
        <begin position="9"/>
        <end position="12"/>
    </location>
    <ligand>
        <name>NADP(+)</name>
        <dbReference type="ChEBI" id="CHEBI:58349"/>
    </ligand>
</feature>